<accession>A0A5B8VI62</accession>
<proteinExistence type="predicted"/>
<reference evidence="1 2" key="1">
    <citation type="journal article" date="2017" name="Int. J. Syst. Evol. Microbiol.">
        <title>Arachidicoccus ginsenosidivorans sp. nov., with ginsenoside-converting activity isolated from ginseng cultivating soil.</title>
        <authorList>
            <person name="Siddiqi M.Z."/>
            <person name="Aslam Z."/>
            <person name="Im W.T."/>
        </authorList>
    </citation>
    <scope>NUCLEOTIDE SEQUENCE [LARGE SCALE GENOMIC DNA]</scope>
    <source>
        <strain evidence="1 2">Gsoil 809</strain>
    </source>
</reference>
<dbReference type="RefSeq" id="WP_146779947.1">
    <property type="nucleotide sequence ID" value="NZ_CP042434.1"/>
</dbReference>
<organism evidence="1 2">
    <name type="scientific">Arachidicoccus ginsenosidivorans</name>
    <dbReference type="NCBI Taxonomy" id="496057"/>
    <lineage>
        <taxon>Bacteria</taxon>
        <taxon>Pseudomonadati</taxon>
        <taxon>Bacteroidota</taxon>
        <taxon>Chitinophagia</taxon>
        <taxon>Chitinophagales</taxon>
        <taxon>Chitinophagaceae</taxon>
        <taxon>Arachidicoccus</taxon>
    </lineage>
</organism>
<evidence type="ECO:0000313" key="2">
    <source>
        <dbReference type="Proteomes" id="UP000321291"/>
    </source>
</evidence>
<keyword evidence="2" id="KW-1185">Reference proteome</keyword>
<dbReference type="KEGG" id="agi:FSB73_02250"/>
<dbReference type="EMBL" id="CP042434">
    <property type="protein sequence ID" value="QEC70685.1"/>
    <property type="molecule type" value="Genomic_DNA"/>
</dbReference>
<protein>
    <submittedName>
        <fullName evidence="1">Hemerythrin domain-containing protein</fullName>
    </submittedName>
</protein>
<dbReference type="OrthoDB" id="668193at2"/>
<evidence type="ECO:0000313" key="1">
    <source>
        <dbReference type="EMBL" id="QEC70685.1"/>
    </source>
</evidence>
<dbReference type="AlphaFoldDB" id="A0A5B8VI62"/>
<sequence>MKRQQERSLRDFFTSDHRRIETIFEQATKDRYNVILEKYHEFRIGLLTHIKMEEKILFVAAQKANGGIPLPLQAKLRLDHGALTSLLVCFPTAQVINAIAQIMHQHDKLEEEEGGMYEACENLTLHETQKILNDLKNVTPVPVHPFNLAVYALDAAKRSIKRAGFDMDIS</sequence>
<gene>
    <name evidence="1" type="ORF">FSB73_02250</name>
</gene>
<name>A0A5B8VI62_9BACT</name>
<dbReference type="Proteomes" id="UP000321291">
    <property type="component" value="Chromosome"/>
</dbReference>